<sequence length="119" mass="13631">MVIPNSMLILTEGVEVEKYICDNFDLGVLVSFVISTDCQFDCQQELIRLEDQLGLEVDCFTTCASAGVVLQSLCPVMIRSSQFLSGLMLLGMVSGHYWIRSLSSLFWKSWIREMRYFQR</sequence>
<comment type="caution">
    <text evidence="1">The sequence shown here is derived from an EMBL/GenBank/DDBJ whole genome shotgun (WGS) entry which is preliminary data.</text>
</comment>
<evidence type="ECO:0000313" key="2">
    <source>
        <dbReference type="Proteomes" id="UP000807159"/>
    </source>
</evidence>
<name>A0A8T2Y8N9_POPDE</name>
<proteinExistence type="predicted"/>
<organism evidence="1 2">
    <name type="scientific">Populus deltoides</name>
    <name type="common">Eastern poplar</name>
    <name type="synonym">Eastern cottonwood</name>
    <dbReference type="NCBI Taxonomy" id="3696"/>
    <lineage>
        <taxon>Eukaryota</taxon>
        <taxon>Viridiplantae</taxon>
        <taxon>Streptophyta</taxon>
        <taxon>Embryophyta</taxon>
        <taxon>Tracheophyta</taxon>
        <taxon>Spermatophyta</taxon>
        <taxon>Magnoliopsida</taxon>
        <taxon>eudicotyledons</taxon>
        <taxon>Gunneridae</taxon>
        <taxon>Pentapetalae</taxon>
        <taxon>rosids</taxon>
        <taxon>fabids</taxon>
        <taxon>Malpighiales</taxon>
        <taxon>Salicaceae</taxon>
        <taxon>Saliceae</taxon>
        <taxon>Populus</taxon>
    </lineage>
</organism>
<reference evidence="1" key="1">
    <citation type="journal article" date="2021" name="J. Hered.">
        <title>Genome Assembly of Salicaceae Populus deltoides (Eastern Cottonwood) I-69 Based on Nanopore Sequencing and Hi-C Technologies.</title>
        <authorList>
            <person name="Bai S."/>
            <person name="Wu H."/>
            <person name="Zhang J."/>
            <person name="Pan Z."/>
            <person name="Zhao W."/>
            <person name="Li Z."/>
            <person name="Tong C."/>
        </authorList>
    </citation>
    <scope>NUCLEOTIDE SEQUENCE</scope>
    <source>
        <tissue evidence="1">Leaf</tissue>
    </source>
</reference>
<evidence type="ECO:0000313" key="1">
    <source>
        <dbReference type="EMBL" id="KAH8501446.1"/>
    </source>
</evidence>
<dbReference type="Proteomes" id="UP000807159">
    <property type="component" value="Chromosome 8"/>
</dbReference>
<accession>A0A8T2Y8N9</accession>
<gene>
    <name evidence="1" type="ORF">H0E87_016303</name>
</gene>
<dbReference type="AlphaFoldDB" id="A0A8T2Y8N9"/>
<keyword evidence="2" id="KW-1185">Reference proteome</keyword>
<protein>
    <submittedName>
        <fullName evidence="1">Uncharacterized protein</fullName>
    </submittedName>
</protein>
<dbReference type="EMBL" id="JACEGQ020000008">
    <property type="protein sequence ID" value="KAH8501446.1"/>
    <property type="molecule type" value="Genomic_DNA"/>
</dbReference>